<dbReference type="Proteomes" id="UP000027466">
    <property type="component" value="Unassembled WGS sequence"/>
</dbReference>
<dbReference type="RefSeq" id="WP_035937040.1">
    <property type="nucleotide sequence ID" value="NZ_CADFFX010000030.1"/>
</dbReference>
<proteinExistence type="predicted"/>
<feature type="compositionally biased region" description="Polar residues" evidence="1">
    <location>
        <begin position="39"/>
        <end position="54"/>
    </location>
</feature>
<gene>
    <name evidence="3" type="ORF">BG61_31530</name>
</gene>
<keyword evidence="2" id="KW-0732">Signal</keyword>
<protein>
    <recommendedName>
        <fullName evidence="5">DUF4148 domain-containing protein</fullName>
    </recommendedName>
</protein>
<dbReference type="AlphaFoldDB" id="A0A069PFS7"/>
<evidence type="ECO:0000313" key="4">
    <source>
        <dbReference type="Proteomes" id="UP000027466"/>
    </source>
</evidence>
<evidence type="ECO:0000256" key="2">
    <source>
        <dbReference type="SAM" id="SignalP"/>
    </source>
</evidence>
<sequence>MMKMSTLLAICTLGALPALAHAQTPPDPSAAPVRMAPAPTNTAMSPEPGQTQGPLTRAQVRADLARARADGSIPPFGNPDPYGPGRWGPGTPPRYPSN</sequence>
<comment type="caution">
    <text evidence="3">The sequence shown here is derived from an EMBL/GenBank/DDBJ whole genome shotgun (WGS) entry which is preliminary data.</text>
</comment>
<feature type="chain" id="PRO_5007372078" description="DUF4148 domain-containing protein" evidence="2">
    <location>
        <begin position="23"/>
        <end position="98"/>
    </location>
</feature>
<accession>A0A069PFS7</accession>
<reference evidence="3 4" key="1">
    <citation type="submission" date="2014-03" db="EMBL/GenBank/DDBJ databases">
        <title>Draft Genome Sequences of Four Burkholderia Strains.</title>
        <authorList>
            <person name="Liu X.Y."/>
            <person name="Li C.X."/>
            <person name="Xu J.H."/>
        </authorList>
    </citation>
    <scope>NUCLEOTIDE SEQUENCE [LARGE SCALE GENOMIC DNA]</scope>
    <source>
        <strain evidence="3 4">DSM 50014</strain>
    </source>
</reference>
<evidence type="ECO:0000256" key="1">
    <source>
        <dbReference type="SAM" id="MobiDB-lite"/>
    </source>
</evidence>
<evidence type="ECO:0000313" key="3">
    <source>
        <dbReference type="EMBL" id="KDR39548.1"/>
    </source>
</evidence>
<keyword evidence="4" id="KW-1185">Reference proteome</keyword>
<feature type="region of interest" description="Disordered" evidence="1">
    <location>
        <begin position="20"/>
        <end position="98"/>
    </location>
</feature>
<feature type="signal peptide" evidence="2">
    <location>
        <begin position="1"/>
        <end position="22"/>
    </location>
</feature>
<organism evidence="3 4">
    <name type="scientific">Caballeronia glathei</name>
    <dbReference type="NCBI Taxonomy" id="60547"/>
    <lineage>
        <taxon>Bacteria</taxon>
        <taxon>Pseudomonadati</taxon>
        <taxon>Pseudomonadota</taxon>
        <taxon>Betaproteobacteria</taxon>
        <taxon>Burkholderiales</taxon>
        <taxon>Burkholderiaceae</taxon>
        <taxon>Caballeronia</taxon>
    </lineage>
</organism>
<name>A0A069PFS7_9BURK</name>
<dbReference type="Pfam" id="PF13663">
    <property type="entry name" value="DUF4148"/>
    <property type="match status" value="1"/>
</dbReference>
<evidence type="ECO:0008006" key="5">
    <source>
        <dbReference type="Google" id="ProtNLM"/>
    </source>
</evidence>
<dbReference type="InterPro" id="IPR025421">
    <property type="entry name" value="DUF4148"/>
</dbReference>
<dbReference type="EMBL" id="JFHC01000057">
    <property type="protein sequence ID" value="KDR39548.1"/>
    <property type="molecule type" value="Genomic_DNA"/>
</dbReference>